<dbReference type="FunFam" id="1.25.70.10:FF:000001">
    <property type="entry name" value="Mitochondrial transcription termination factor-like"/>
    <property type="match status" value="4"/>
</dbReference>
<dbReference type="PANTHER" id="PTHR13068:SF83">
    <property type="entry name" value="OS06G0224500 PROTEIN"/>
    <property type="match status" value="1"/>
</dbReference>
<protein>
    <submittedName>
        <fullName evidence="4">Uncharacterized protein</fullName>
    </submittedName>
</protein>
<dbReference type="FunFam" id="1.25.70.10:FF:000016">
    <property type="entry name" value="Mitochondrial transcription termination factor-like"/>
    <property type="match status" value="1"/>
</dbReference>
<reference evidence="4" key="2">
    <citation type="submission" date="2018-05" db="EMBL/GenBank/DDBJ databases">
        <title>OmerRS3 (Oryza meridionalis Reference Sequence Version 3).</title>
        <authorList>
            <person name="Zhang J."/>
            <person name="Kudrna D."/>
            <person name="Lee S."/>
            <person name="Talag J."/>
            <person name="Welchert J."/>
            <person name="Wing R.A."/>
        </authorList>
    </citation>
    <scope>NUCLEOTIDE SEQUENCE [LARGE SCALE GENOMIC DNA]</scope>
    <source>
        <strain evidence="4">cv. OR44</strain>
    </source>
</reference>
<keyword evidence="2" id="KW-0806">Transcription termination</keyword>
<keyword evidence="3" id="KW-0809">Transit peptide</keyword>
<dbReference type="GO" id="GO:0003676">
    <property type="term" value="F:nucleic acid binding"/>
    <property type="evidence" value="ECO:0007669"/>
    <property type="project" value="InterPro"/>
</dbReference>
<accession>A0A0E0DZA8</accession>
<organism evidence="4">
    <name type="scientific">Oryza meridionalis</name>
    <dbReference type="NCBI Taxonomy" id="40149"/>
    <lineage>
        <taxon>Eukaryota</taxon>
        <taxon>Viridiplantae</taxon>
        <taxon>Streptophyta</taxon>
        <taxon>Embryophyta</taxon>
        <taxon>Tracheophyta</taxon>
        <taxon>Spermatophyta</taxon>
        <taxon>Magnoliopsida</taxon>
        <taxon>Liliopsida</taxon>
        <taxon>Poales</taxon>
        <taxon>Poaceae</taxon>
        <taxon>BOP clade</taxon>
        <taxon>Oryzoideae</taxon>
        <taxon>Oryzeae</taxon>
        <taxon>Oryzinae</taxon>
        <taxon>Oryza</taxon>
    </lineage>
</organism>
<dbReference type="SMART" id="SM00733">
    <property type="entry name" value="Mterf"/>
    <property type="match status" value="16"/>
</dbReference>
<dbReference type="Pfam" id="PF02536">
    <property type="entry name" value="mTERF"/>
    <property type="match status" value="4"/>
</dbReference>
<reference evidence="4" key="1">
    <citation type="submission" date="2015-04" db="UniProtKB">
        <authorList>
            <consortium name="EnsemblPlants"/>
        </authorList>
    </citation>
    <scope>IDENTIFICATION</scope>
</reference>
<keyword evidence="2" id="KW-0805">Transcription regulation</keyword>
<comment type="similarity">
    <text evidence="1">Belongs to the mTERF family.</text>
</comment>
<dbReference type="Proteomes" id="UP000008021">
    <property type="component" value="Chromosome 6"/>
</dbReference>
<dbReference type="PANTHER" id="PTHR13068">
    <property type="entry name" value="CGI-12 PROTEIN-RELATED"/>
    <property type="match status" value="1"/>
</dbReference>
<proteinExistence type="inferred from homology"/>
<dbReference type="Gramene" id="OMERI06G09530.1">
    <property type="protein sequence ID" value="OMERI06G09530.1"/>
    <property type="gene ID" value="OMERI06G09530"/>
</dbReference>
<dbReference type="eggNOG" id="KOG1267">
    <property type="taxonomic scope" value="Eukaryota"/>
</dbReference>
<evidence type="ECO:0000313" key="5">
    <source>
        <dbReference type="Proteomes" id="UP000008021"/>
    </source>
</evidence>
<dbReference type="GO" id="GO:0006353">
    <property type="term" value="P:DNA-templated transcription termination"/>
    <property type="evidence" value="ECO:0007669"/>
    <property type="project" value="UniProtKB-KW"/>
</dbReference>
<evidence type="ECO:0000313" key="4">
    <source>
        <dbReference type="EnsemblPlants" id="OMERI06G09530.1"/>
    </source>
</evidence>
<dbReference type="InterPro" id="IPR003690">
    <property type="entry name" value="MTERF"/>
</dbReference>
<dbReference type="Gene3D" id="1.25.70.10">
    <property type="entry name" value="Transcription termination factor 3, mitochondrial"/>
    <property type="match status" value="5"/>
</dbReference>
<evidence type="ECO:0000256" key="3">
    <source>
        <dbReference type="ARBA" id="ARBA00022946"/>
    </source>
</evidence>
<dbReference type="EnsemblPlants" id="OMERI06G09530.1">
    <property type="protein sequence ID" value="OMERI06G09530.1"/>
    <property type="gene ID" value="OMERI06G09530"/>
</dbReference>
<sequence>MKLMKKQQKWLTSDFEEGSSYKCWKNRWNLAIDKICNSMTIDKRSIDRSIYLLREHVEEGGLAGVVEAEEEDLGLLLPQPDRRQHVVEPIQQKRHLQLPGFTRWQPGARPRCEESTVATPPAASNPSAAAAAAMNHLRNQILLLRVRSSSTSLSPLSPLHRLFSSSTAAASIAAEPFAVEDYLVTTCGLTGDQARKAAKTLSRLRSPSKPDAAVAFLSGLGLSRSGIAAAVAADPRLLCADVEKNLAKRVAELGELGISRSQVARLIPLARQSFRCSSLATNLGFWLPVLGSFENVLMALKANGAILGSDIEKVVKPNLALLQQCGIHVCDFAHTRLPTVLCRPPNHVQEAVVRIGEFGVPPYSPVFRNALVPFAYQNKEKLAAKIGVLEMFGWSEDDLSMTMRKGPVVLNMSVERLRKNVEFLTRDVKLETRYIARRPIMISYSLERRLLPRHRLLRFLSAKGLLDGELDFYSAVALTEKKFLDKFDAMIRLRGRILSLLLQPASPRPIAGIFPPPCPLRRLLSTTAPVSPKPFAVDEYLVATCGLTRAQAANASEKLSNLRSPSNPDAVLAFLSDLGLSRPDGIAAAVAADPRLLCADVEGSLARRVDELGGLGLSRSQIARLLPLAGRCFRSSCLATRLAFWHPVFGSFENILKGLKMNAALLGCDLDKVAKPNLAFLAQCGINASDVTRTTLSLYSCRLFTVNPRFLQDAVARVEELGVARGWRTFHRVLSTVAFLSKETIASKMQLLDDLGFSHDDFLVIVRRAPQVLRLSDGRIRRSVEFLIRDVGLEQCYIAQRPTLLAYSLERRLFPRHCLLKVLKAKGLLNCDLSYYCIAAKSEEKFVQRFVDPFKDKIQGLADAYTSSCSGEANGVRVALRFHAAAAAGNPCAAVAAMIHFRRRILTLLLQPASPRPIAGIFVPPCSLRRLLSTTAPVSPKPFAVEDYLVAGCGLTRAEAAKASAKISHLSSPSNPDAVIAFLSDLGLPRPKIAAAIAADPRLLCADVEENLAKRVGELGGLGLSRSQIARLLPLAGGCFRSSSLATNLAFWLPVFGSFDKILKALRMNKNLLSPGVQKSAKPILAFLEQCGINASDVARSSTMYSSRLLTANPEYLRDAVARVEELGLDRSSRRFHRGLVAVALVSKETAARKIRLMEELGFSQDDLLVIMRKLPNFVALSEKKMRRAVEFLKRDVGLEGRYIVQRPVLLSYSLERRLLPRHCLLKVLRTKGLLNSELDYYSTAALSEKKFVNKFVHPYEDHIAGLADAYASGCSEEGNGVASLLSLQTEMDAREIENGEDFLVRKKRRHCVFNKKNISRCPSENAGLRPTGYNCGPTTFKAISKLQYCTLVSTSRSLRFHGGGGAASSSSSTATAAATAAMIHHLQRRIVSLLLLHPASPHPVAAISLGRLLSTTAPVSSKPFAAEDYLVAACGLTRAQAARASERISHLRSPSKPDAVLAFLSGLGIPRPDIATAVAADPRLLCADVERNLAKRVAELGDLGIPRSQIARLVPLAKIPFRSSSLATNLAFWLPVFGSLDSILRALRKNSSLLSANLDKVVKPNLAFLKQCGINARDVASNPNLYSSRLFTLNPMKLRDAVARVEELGMVRGSRVFHRGLIAVAFLSKEAVATKTRLLVELGFSQDDVSVIFRKMPSFLTASEKRIRRAVGFLKGDVGLEERYIARRPVLLLYSLERRLLPRYYLLKVLRTKGLLDCKLCYYSTAALGEKKFIERFVHPYEDHIAGLADAYASGCSGKVANGVAPLLGL</sequence>
<name>A0A0E0DZA8_9ORYZ</name>
<keyword evidence="2" id="KW-0804">Transcription</keyword>
<dbReference type="HOGENOM" id="CLU_002594_0_0_1"/>
<dbReference type="InterPro" id="IPR038538">
    <property type="entry name" value="MTERF_sf"/>
</dbReference>
<evidence type="ECO:0000256" key="2">
    <source>
        <dbReference type="ARBA" id="ARBA00022472"/>
    </source>
</evidence>
<keyword evidence="5" id="KW-1185">Reference proteome</keyword>
<evidence type="ECO:0000256" key="1">
    <source>
        <dbReference type="ARBA" id="ARBA00007692"/>
    </source>
</evidence>